<dbReference type="EMBL" id="LAZR01068141">
    <property type="protein sequence ID" value="KKK50201.1"/>
    <property type="molecule type" value="Genomic_DNA"/>
</dbReference>
<dbReference type="SUPFAM" id="SSF52518">
    <property type="entry name" value="Thiamin diphosphate-binding fold (THDP-binding)"/>
    <property type="match status" value="1"/>
</dbReference>
<dbReference type="InterPro" id="IPR029061">
    <property type="entry name" value="THDP-binding"/>
</dbReference>
<dbReference type="Pfam" id="PF02775">
    <property type="entry name" value="TPP_enzyme_C"/>
    <property type="match status" value="1"/>
</dbReference>
<gene>
    <name evidence="2" type="ORF">LCGC14_3127390</name>
</gene>
<dbReference type="InterPro" id="IPR050722">
    <property type="entry name" value="Pyruvate:ferred/Flavod_OxRd"/>
</dbReference>
<feature type="domain" description="Thiamine pyrophosphate enzyme TPP-binding" evidence="1">
    <location>
        <begin position="1"/>
        <end position="82"/>
    </location>
</feature>
<dbReference type="Gene3D" id="3.40.50.970">
    <property type="match status" value="1"/>
</dbReference>
<comment type="caution">
    <text evidence="2">The sequence shown here is derived from an EMBL/GenBank/DDBJ whole genome shotgun (WGS) entry which is preliminary data.</text>
</comment>
<dbReference type="PANTHER" id="PTHR32154">
    <property type="entry name" value="PYRUVATE-FLAVODOXIN OXIDOREDUCTASE-RELATED"/>
    <property type="match status" value="1"/>
</dbReference>
<feature type="non-terminal residue" evidence="2">
    <location>
        <position position="1"/>
    </location>
</feature>
<accession>A0A0F8YQ38</accession>
<dbReference type="InterPro" id="IPR011766">
    <property type="entry name" value="TPP_enzyme_TPP-bd"/>
</dbReference>
<dbReference type="PANTHER" id="PTHR32154:SF0">
    <property type="entry name" value="PYRUVATE-FLAVODOXIN OXIDOREDUCTASE-RELATED"/>
    <property type="match status" value="1"/>
</dbReference>
<dbReference type="GO" id="GO:0030976">
    <property type="term" value="F:thiamine pyrophosphate binding"/>
    <property type="evidence" value="ECO:0007669"/>
    <property type="project" value="InterPro"/>
</dbReference>
<dbReference type="AlphaFoldDB" id="A0A0F8YQ38"/>
<evidence type="ECO:0000259" key="1">
    <source>
        <dbReference type="Pfam" id="PF02775"/>
    </source>
</evidence>
<dbReference type="GO" id="GO:0003824">
    <property type="term" value="F:catalytic activity"/>
    <property type="evidence" value="ECO:0007669"/>
    <property type="project" value="InterPro"/>
</dbReference>
<dbReference type="GO" id="GO:0006979">
    <property type="term" value="P:response to oxidative stress"/>
    <property type="evidence" value="ECO:0007669"/>
    <property type="project" value="TreeGrafter"/>
</dbReference>
<evidence type="ECO:0000313" key="2">
    <source>
        <dbReference type="EMBL" id="KKK50201.1"/>
    </source>
</evidence>
<organism evidence="2">
    <name type="scientific">marine sediment metagenome</name>
    <dbReference type="NCBI Taxonomy" id="412755"/>
    <lineage>
        <taxon>unclassified sequences</taxon>
        <taxon>metagenomes</taxon>
        <taxon>ecological metagenomes</taxon>
    </lineage>
</organism>
<proteinExistence type="predicted"/>
<sequence length="207" mass="22491">INVLVMDTEVYSNTGGQSSKATPTGSVAKFAASGKKTPKKDMGQMMMTYGYIYVASVAMGASKQQLMKALTEAESYDGPSLILAYSPCINQGIIAGMGKSQEETKLAVQSGYWPLYRYNPALKSEGKNPFILDSKKPDGSLQKFLGGEIRYASLKRTFPGEAETLHAALEVQLNMRYEALARMADPSIVCEKPETAEKEPETSQVAH</sequence>
<protein>
    <recommendedName>
        <fullName evidence="1">Thiamine pyrophosphate enzyme TPP-binding domain-containing protein</fullName>
    </recommendedName>
</protein>
<name>A0A0F8YQ38_9ZZZZ</name>
<reference evidence="2" key="1">
    <citation type="journal article" date="2015" name="Nature">
        <title>Complex archaea that bridge the gap between prokaryotes and eukaryotes.</title>
        <authorList>
            <person name="Spang A."/>
            <person name="Saw J.H."/>
            <person name="Jorgensen S.L."/>
            <person name="Zaremba-Niedzwiedzka K."/>
            <person name="Martijn J."/>
            <person name="Lind A.E."/>
            <person name="van Eijk R."/>
            <person name="Schleper C."/>
            <person name="Guy L."/>
            <person name="Ettema T.J."/>
        </authorList>
    </citation>
    <scope>NUCLEOTIDE SEQUENCE</scope>
</reference>